<gene>
    <name evidence="3" type="ORF">INT43_001554</name>
</gene>
<feature type="region of interest" description="Disordered" evidence="1">
    <location>
        <begin position="1"/>
        <end position="194"/>
    </location>
</feature>
<feature type="compositionally biased region" description="Polar residues" evidence="1">
    <location>
        <begin position="496"/>
        <end position="505"/>
    </location>
</feature>
<dbReference type="EMBL" id="JAEPQZ010000018">
    <property type="protein sequence ID" value="KAG2172077.1"/>
    <property type="molecule type" value="Genomic_DNA"/>
</dbReference>
<feature type="region of interest" description="Disordered" evidence="1">
    <location>
        <begin position="653"/>
        <end position="678"/>
    </location>
</feature>
<dbReference type="InterPro" id="IPR015216">
    <property type="entry name" value="SANTA"/>
</dbReference>
<evidence type="ECO:0000256" key="1">
    <source>
        <dbReference type="SAM" id="MobiDB-lite"/>
    </source>
</evidence>
<reference evidence="3" key="1">
    <citation type="submission" date="2020-12" db="EMBL/GenBank/DDBJ databases">
        <title>Metabolic potential, ecology and presence of endohyphal bacteria is reflected in genomic diversity of Mucoromycotina.</title>
        <authorList>
            <person name="Muszewska A."/>
            <person name="Okrasinska A."/>
            <person name="Steczkiewicz K."/>
            <person name="Drgas O."/>
            <person name="Orlowska M."/>
            <person name="Perlinska-Lenart U."/>
            <person name="Aleksandrzak-Piekarczyk T."/>
            <person name="Szatraj K."/>
            <person name="Zielenkiewicz U."/>
            <person name="Pilsyk S."/>
            <person name="Malc E."/>
            <person name="Mieczkowski P."/>
            <person name="Kruszewska J.S."/>
            <person name="Biernat P."/>
            <person name="Pawlowska J."/>
        </authorList>
    </citation>
    <scope>NUCLEOTIDE SEQUENCE</scope>
    <source>
        <strain evidence="3">WA0000067209</strain>
    </source>
</reference>
<dbReference type="InterPro" id="IPR039110">
    <property type="entry name" value="KNL2-like"/>
</dbReference>
<dbReference type="GO" id="GO:0000775">
    <property type="term" value="C:chromosome, centromeric region"/>
    <property type="evidence" value="ECO:0007669"/>
    <property type="project" value="TreeGrafter"/>
</dbReference>
<evidence type="ECO:0000313" key="3">
    <source>
        <dbReference type="EMBL" id="KAG2172077.1"/>
    </source>
</evidence>
<dbReference type="PANTHER" id="PTHR16124:SF3">
    <property type="entry name" value="MIS18-BINDING PROTEIN 1"/>
    <property type="match status" value="1"/>
</dbReference>
<feature type="compositionally biased region" description="Polar residues" evidence="1">
    <location>
        <begin position="224"/>
        <end position="261"/>
    </location>
</feature>
<dbReference type="Proteomes" id="UP000654370">
    <property type="component" value="Unassembled WGS sequence"/>
</dbReference>
<keyword evidence="4" id="KW-1185">Reference proteome</keyword>
<evidence type="ECO:0000313" key="4">
    <source>
        <dbReference type="Proteomes" id="UP000654370"/>
    </source>
</evidence>
<feature type="region of interest" description="Disordered" evidence="1">
    <location>
        <begin position="470"/>
        <end position="532"/>
    </location>
</feature>
<feature type="compositionally biased region" description="Polar residues" evidence="1">
    <location>
        <begin position="73"/>
        <end position="82"/>
    </location>
</feature>
<feature type="compositionally biased region" description="Low complexity" evidence="1">
    <location>
        <begin position="159"/>
        <end position="172"/>
    </location>
</feature>
<feature type="compositionally biased region" description="Low complexity" evidence="1">
    <location>
        <begin position="212"/>
        <end position="223"/>
    </location>
</feature>
<feature type="compositionally biased region" description="Polar residues" evidence="1">
    <location>
        <begin position="478"/>
        <end position="487"/>
    </location>
</feature>
<dbReference type="Pfam" id="PF09133">
    <property type="entry name" value="SANTA"/>
    <property type="match status" value="1"/>
</dbReference>
<organism evidence="3 4">
    <name type="scientific">Mortierella isabellina</name>
    <name type="common">Filamentous fungus</name>
    <name type="synonym">Umbelopsis isabellina</name>
    <dbReference type="NCBI Taxonomy" id="91625"/>
    <lineage>
        <taxon>Eukaryota</taxon>
        <taxon>Fungi</taxon>
        <taxon>Fungi incertae sedis</taxon>
        <taxon>Mucoromycota</taxon>
        <taxon>Mucoromycotina</taxon>
        <taxon>Umbelopsidomycetes</taxon>
        <taxon>Umbelopsidales</taxon>
        <taxon>Umbelopsidaceae</taxon>
        <taxon>Umbelopsis</taxon>
    </lineage>
</organism>
<feature type="compositionally biased region" description="Polar residues" evidence="1">
    <location>
        <begin position="659"/>
        <end position="678"/>
    </location>
</feature>
<protein>
    <recommendedName>
        <fullName evidence="2">SANTA domain-containing protein</fullName>
    </recommendedName>
</protein>
<feature type="compositionally biased region" description="Low complexity" evidence="1">
    <location>
        <begin position="262"/>
        <end position="273"/>
    </location>
</feature>
<feature type="region of interest" description="Disordered" evidence="1">
    <location>
        <begin position="212"/>
        <end position="282"/>
    </location>
</feature>
<proteinExistence type="predicted"/>
<feature type="compositionally biased region" description="Polar residues" evidence="1">
    <location>
        <begin position="21"/>
        <end position="30"/>
    </location>
</feature>
<feature type="compositionally biased region" description="Polar residues" evidence="1">
    <location>
        <begin position="117"/>
        <end position="135"/>
    </location>
</feature>
<feature type="compositionally biased region" description="Polar residues" evidence="1">
    <location>
        <begin position="90"/>
        <end position="102"/>
    </location>
</feature>
<dbReference type="AlphaFoldDB" id="A0A8H7PDS8"/>
<dbReference type="OrthoDB" id="2423123at2759"/>
<comment type="caution">
    <text evidence="3">The sequence shown here is derived from an EMBL/GenBank/DDBJ whole genome shotgun (WGS) entry which is preliminary data.</text>
</comment>
<feature type="compositionally biased region" description="Polar residues" evidence="1">
    <location>
        <begin position="143"/>
        <end position="158"/>
    </location>
</feature>
<dbReference type="PANTHER" id="PTHR16124">
    <property type="entry name" value="MIS18-BINDING PROTEIN 1"/>
    <property type="match status" value="1"/>
</dbReference>
<sequence>MSNATPDTPQPKKVSKIPGDQLSTTSTTDSYFKLPFEHNPNARLSSSAHRHHRNPQFKRSDPAGNSLLDRWTEFSSEDSYSSRPPDCFSTEVSDSSDTTMASNLRAELEKSRPFVSVSPSASVRQLPSTEKQTLTPPIPSPVTEMTGSSNTKDTISKQSIEPSPSPSLSPSHRTSRPAIGAGGSTSSIVAEGPIPSPDIDKYFLSTAESAYSRSLNSSESNASIMTTETRNDTMPSTLSRYSQSQHLSPIPETNSASARPYSSSVIPSDSAASGLSGSRDNIPQFYRSRRKKSQHESMLHARNQRIARFRADYTARKGSHRFASIHYSSNSSLTISESNTSDASDHNNEHEVHLYNWKLKRIKLGEVCTWVIVSYINDMNTRLPSFWEPWHSTRIVSRIDERTLVSSSGKVYKLKGELDVEGMLLNEFPLELCHEFQNGFPANWGKLILPHILPQTANVPSYLQFINTDQAKGKKSDPSSTLSTGTDYDNLPEPISPSSGGNQVRPTDPKIENISPMSWRSQSSVPPSPLSGFGRSVLHTAPLDACGSDSCQGDHSNVSDTAYPVDNSKREIFTANQNPLRVRAVVPQAQDPSAAAMNASTTDGGPLSQFSIHHIHANSVSYPHTPWGITYKTLKRRQDEGPVDSATDYFQMPARKRASSGQTPDYGEGTSNEKFNMDTTADNTKDVASRPEMHDDGNHHTTHTMADKDTQSTIADGGTKFGVAAAVLHAVLHVDGLGRPITHLRELLSQLVDEGNENGCFDPIISICRLTGAIGTACTVAYRWIFSMHSETHTVVLARCWTAFGGPASLNTAEKDMAHIMGSKSFDLCDQRESKHGYTGQSKETQQEHAPCAELHTPNISLTQRLSSSLKRWLCPGATIIEVSWDDGKSWLPLDKDNSKQIERVRAKQTISCVDVRNDRHLCKHLTHEGVDVMIKVWLKEENVPSTQDATQWSVRRVKNWKKTYLGCAEVPPSEVPAGTKWIYLPGPPQYETPSSPVPSIRADSAASIDIPCDNKFATIPLDKQSIKTLGSKPSMDFTFQCPLPTRYQFPVMPSKALNKKSFDNLRHKYSTSSLSSVDSDFDTEMESCGWRLTQMQCLPAFDNIKPLRYTAIEHYGATEGVLAC</sequence>
<accession>A0A8H7PDS8</accession>
<feature type="compositionally biased region" description="Polar residues" evidence="1">
    <location>
        <begin position="515"/>
        <end position="525"/>
    </location>
</feature>
<evidence type="ECO:0000259" key="2">
    <source>
        <dbReference type="Pfam" id="PF09133"/>
    </source>
</evidence>
<name>A0A8H7PDS8_MORIS</name>
<feature type="domain" description="SANTA" evidence="2">
    <location>
        <begin position="352"/>
        <end position="446"/>
    </location>
</feature>